<dbReference type="Gene3D" id="3.30.360.10">
    <property type="entry name" value="Dihydrodipicolinate Reductase, domain 2"/>
    <property type="match status" value="1"/>
</dbReference>
<dbReference type="AlphaFoldDB" id="A0A401YFU8"/>
<reference evidence="2 3" key="1">
    <citation type="submission" date="2018-12" db="EMBL/GenBank/DDBJ databases">
        <title>Draft genome sequence of Embleya hyalina NBRC 13850T.</title>
        <authorList>
            <person name="Komaki H."/>
            <person name="Hosoyama A."/>
            <person name="Kimura A."/>
            <person name="Ichikawa N."/>
            <person name="Tamura T."/>
        </authorList>
    </citation>
    <scope>NUCLEOTIDE SEQUENCE [LARGE SCALE GENOMIC DNA]</scope>
    <source>
        <strain evidence="2 3">NBRC 13850</strain>
    </source>
</reference>
<sequence length="436" mass="46616">MTATGSTTNTATPARTDRPAITDRPVRFALVGAGNRGLTYTDWIRRHPDRAELVAVADPRASARTASGASTQFEDWRPLLDERIADAVIVATQDREHVEPILALAAAGYAILTEKPMAATEADCRRILDGVTSAGVPFAVCHVLRYTPYTDLVKGVLDSGVLGSIVSLDLLEPVGWWHYAHSYVRGPWSREADSSPMILAKSSHDLDWIGYVTGARIETVASFGGLAHFKPENAPAGSARNCLDCAVEPDCPYSGPKLYFPALRETGDAWPINHVTDAAHGPDDQAELVRALREGPYGRCVYHCDNDVVDHQVVAMQLSGGITATFTMTAFTEQTHRQVRIFGSHGWLRGDGEKVTVHTFADDRVVTHDAGASGSNAADGHGGGDTALIDAFVTALATGDPAHIRSNGTDSLGSHLAAFAVERSRLGGNTETVPRS</sequence>
<organism evidence="2 3">
    <name type="scientific">Embleya hyalina</name>
    <dbReference type="NCBI Taxonomy" id="516124"/>
    <lineage>
        <taxon>Bacteria</taxon>
        <taxon>Bacillati</taxon>
        <taxon>Actinomycetota</taxon>
        <taxon>Actinomycetes</taxon>
        <taxon>Kitasatosporales</taxon>
        <taxon>Streptomycetaceae</taxon>
        <taxon>Embleya</taxon>
    </lineage>
</organism>
<evidence type="ECO:0000313" key="3">
    <source>
        <dbReference type="Proteomes" id="UP000286931"/>
    </source>
</evidence>
<proteinExistence type="predicted"/>
<evidence type="ECO:0000259" key="1">
    <source>
        <dbReference type="Pfam" id="PF01408"/>
    </source>
</evidence>
<keyword evidence="3" id="KW-1185">Reference proteome</keyword>
<dbReference type="SUPFAM" id="SSF55347">
    <property type="entry name" value="Glyceraldehyde-3-phosphate dehydrogenase-like, C-terminal domain"/>
    <property type="match status" value="1"/>
</dbReference>
<dbReference type="SUPFAM" id="SSF51735">
    <property type="entry name" value="NAD(P)-binding Rossmann-fold domains"/>
    <property type="match status" value="1"/>
</dbReference>
<dbReference type="OrthoDB" id="103047at2"/>
<dbReference type="EMBL" id="BIFH01000014">
    <property type="protein sequence ID" value="GCD93457.1"/>
    <property type="molecule type" value="Genomic_DNA"/>
</dbReference>
<dbReference type="InterPro" id="IPR051450">
    <property type="entry name" value="Gfo/Idh/MocA_Oxidoreductases"/>
</dbReference>
<dbReference type="InterPro" id="IPR036291">
    <property type="entry name" value="NAD(P)-bd_dom_sf"/>
</dbReference>
<dbReference type="Gene3D" id="3.40.50.720">
    <property type="entry name" value="NAD(P)-binding Rossmann-like Domain"/>
    <property type="match status" value="1"/>
</dbReference>
<comment type="caution">
    <text evidence="2">The sequence shown here is derived from an EMBL/GenBank/DDBJ whole genome shotgun (WGS) entry which is preliminary data.</text>
</comment>
<dbReference type="PANTHER" id="PTHR43377">
    <property type="entry name" value="BILIVERDIN REDUCTASE A"/>
    <property type="match status" value="1"/>
</dbReference>
<gene>
    <name evidence="2" type="ORF">EHYA_01101</name>
</gene>
<name>A0A401YFU8_9ACTN</name>
<protein>
    <submittedName>
        <fullName evidence="2">Oxidoreductase</fullName>
    </submittedName>
</protein>
<feature type="domain" description="Gfo/Idh/MocA-like oxidoreductase N-terminal" evidence="1">
    <location>
        <begin position="26"/>
        <end position="140"/>
    </location>
</feature>
<dbReference type="PANTHER" id="PTHR43377:SF2">
    <property type="entry name" value="BINDING ROSSMANN FOLD OXIDOREDUCTASE, PUTATIVE (AFU_ORTHOLOGUE AFUA_4G00560)-RELATED"/>
    <property type="match status" value="1"/>
</dbReference>
<dbReference type="Pfam" id="PF01408">
    <property type="entry name" value="GFO_IDH_MocA"/>
    <property type="match status" value="1"/>
</dbReference>
<dbReference type="InterPro" id="IPR000683">
    <property type="entry name" value="Gfo/Idh/MocA-like_OxRdtase_N"/>
</dbReference>
<accession>A0A401YFU8</accession>
<dbReference type="RefSeq" id="WP_126635750.1">
    <property type="nucleotide sequence ID" value="NZ_BIFH01000014.1"/>
</dbReference>
<dbReference type="Proteomes" id="UP000286931">
    <property type="component" value="Unassembled WGS sequence"/>
</dbReference>
<dbReference type="GO" id="GO:0000166">
    <property type="term" value="F:nucleotide binding"/>
    <property type="evidence" value="ECO:0007669"/>
    <property type="project" value="InterPro"/>
</dbReference>
<evidence type="ECO:0000313" key="2">
    <source>
        <dbReference type="EMBL" id="GCD93457.1"/>
    </source>
</evidence>